<dbReference type="SMART" id="SM01323">
    <property type="entry name" value="YajC"/>
    <property type="match status" value="1"/>
</dbReference>
<keyword evidence="7" id="KW-0811">Translocation</keyword>
<keyword evidence="2" id="KW-0813">Transport</keyword>
<evidence type="ECO:0000256" key="8">
    <source>
        <dbReference type="ARBA" id="ARBA00023136"/>
    </source>
</evidence>
<dbReference type="InterPro" id="IPR003849">
    <property type="entry name" value="Preprotein_translocase_YajC"/>
</dbReference>
<comment type="subcellular location">
    <subcellularLocation>
        <location evidence="1">Cell membrane</location>
        <topology evidence="1">Single-pass membrane protein</topology>
    </subcellularLocation>
</comment>
<organism evidence="10">
    <name type="scientific">marine sediment metagenome</name>
    <dbReference type="NCBI Taxonomy" id="412755"/>
    <lineage>
        <taxon>unclassified sequences</taxon>
        <taxon>metagenomes</taxon>
        <taxon>ecological metagenomes</taxon>
    </lineage>
</organism>
<keyword evidence="3" id="KW-1003">Cell membrane</keyword>
<dbReference type="GO" id="GO:0005886">
    <property type="term" value="C:plasma membrane"/>
    <property type="evidence" value="ECO:0007669"/>
    <property type="project" value="UniProtKB-SubCell"/>
</dbReference>
<dbReference type="NCBIfam" id="TIGR00739">
    <property type="entry name" value="yajC"/>
    <property type="match status" value="1"/>
</dbReference>
<reference evidence="10" key="1">
    <citation type="journal article" date="2015" name="Nature">
        <title>Complex archaea that bridge the gap between prokaryotes and eukaryotes.</title>
        <authorList>
            <person name="Spang A."/>
            <person name="Saw J.H."/>
            <person name="Jorgensen S.L."/>
            <person name="Zaremba-Niedzwiedzka K."/>
            <person name="Martijn J."/>
            <person name="Lind A.E."/>
            <person name="van Eijk R."/>
            <person name="Schleper C."/>
            <person name="Guy L."/>
            <person name="Ettema T.J."/>
        </authorList>
    </citation>
    <scope>NUCLEOTIDE SEQUENCE</scope>
</reference>
<evidence type="ECO:0000256" key="2">
    <source>
        <dbReference type="ARBA" id="ARBA00022448"/>
    </source>
</evidence>
<keyword evidence="8 9" id="KW-0472">Membrane</keyword>
<dbReference type="PRINTS" id="PR01853">
    <property type="entry name" value="YAJCTRNLCASE"/>
</dbReference>
<evidence type="ECO:0000256" key="7">
    <source>
        <dbReference type="ARBA" id="ARBA00023010"/>
    </source>
</evidence>
<feature type="transmembrane region" description="Helical" evidence="9">
    <location>
        <begin position="6"/>
        <end position="25"/>
    </location>
</feature>
<dbReference type="GO" id="GO:0015031">
    <property type="term" value="P:protein transport"/>
    <property type="evidence" value="ECO:0007669"/>
    <property type="project" value="UniProtKB-KW"/>
</dbReference>
<name>A0A0F9PF68_9ZZZZ</name>
<keyword evidence="4 9" id="KW-0812">Transmembrane</keyword>
<dbReference type="EMBL" id="LAZR01002404">
    <property type="protein sequence ID" value="KKN30455.1"/>
    <property type="molecule type" value="Genomic_DNA"/>
</dbReference>
<dbReference type="PANTHER" id="PTHR33909:SF1">
    <property type="entry name" value="SEC TRANSLOCON ACCESSORY COMPLEX SUBUNIT YAJC"/>
    <property type="match status" value="1"/>
</dbReference>
<comment type="caution">
    <text evidence="10">The sequence shown here is derived from an EMBL/GenBank/DDBJ whole genome shotgun (WGS) entry which is preliminary data.</text>
</comment>
<proteinExistence type="predicted"/>
<sequence>MGNQQVINQVIFIVIIVVVFYFFLIRPQMKRQRERKQLIESVATGDKILTVGGIVGKVSEIKDDKMMLEVAKNVILEMSKSAVAQKIIDEPEQSTQQGS</sequence>
<evidence type="ECO:0000313" key="10">
    <source>
        <dbReference type="EMBL" id="KKN30455.1"/>
    </source>
</evidence>
<keyword evidence="5" id="KW-0653">Protein transport</keyword>
<evidence type="ECO:0000256" key="5">
    <source>
        <dbReference type="ARBA" id="ARBA00022927"/>
    </source>
</evidence>
<evidence type="ECO:0000256" key="3">
    <source>
        <dbReference type="ARBA" id="ARBA00022475"/>
    </source>
</evidence>
<evidence type="ECO:0008006" key="11">
    <source>
        <dbReference type="Google" id="ProtNLM"/>
    </source>
</evidence>
<dbReference type="Pfam" id="PF02699">
    <property type="entry name" value="YajC"/>
    <property type="match status" value="1"/>
</dbReference>
<keyword evidence="6 9" id="KW-1133">Transmembrane helix</keyword>
<evidence type="ECO:0000256" key="9">
    <source>
        <dbReference type="SAM" id="Phobius"/>
    </source>
</evidence>
<dbReference type="AlphaFoldDB" id="A0A0F9PF68"/>
<dbReference type="PANTHER" id="PTHR33909">
    <property type="entry name" value="SEC TRANSLOCON ACCESSORY COMPLEX SUBUNIT YAJC"/>
    <property type="match status" value="1"/>
</dbReference>
<evidence type="ECO:0000256" key="1">
    <source>
        <dbReference type="ARBA" id="ARBA00004162"/>
    </source>
</evidence>
<accession>A0A0F9PF68</accession>
<evidence type="ECO:0000256" key="4">
    <source>
        <dbReference type="ARBA" id="ARBA00022692"/>
    </source>
</evidence>
<evidence type="ECO:0000256" key="6">
    <source>
        <dbReference type="ARBA" id="ARBA00022989"/>
    </source>
</evidence>
<gene>
    <name evidence="10" type="ORF">LCGC14_0833820</name>
</gene>
<protein>
    <recommendedName>
        <fullName evidence="11">Preprotein translocase subunit YajC</fullName>
    </recommendedName>
</protein>